<dbReference type="EMBL" id="JAHRIP010013311">
    <property type="protein sequence ID" value="MEQ2285411.1"/>
    <property type="molecule type" value="Genomic_DNA"/>
</dbReference>
<name>A0ABV0XVB0_9TELE</name>
<gene>
    <name evidence="1" type="ORF">AMECASPLE_031442</name>
</gene>
<protein>
    <submittedName>
        <fullName evidence="1">Uncharacterized protein</fullName>
    </submittedName>
</protein>
<organism evidence="1 2">
    <name type="scientific">Ameca splendens</name>
    <dbReference type="NCBI Taxonomy" id="208324"/>
    <lineage>
        <taxon>Eukaryota</taxon>
        <taxon>Metazoa</taxon>
        <taxon>Chordata</taxon>
        <taxon>Craniata</taxon>
        <taxon>Vertebrata</taxon>
        <taxon>Euteleostomi</taxon>
        <taxon>Actinopterygii</taxon>
        <taxon>Neopterygii</taxon>
        <taxon>Teleostei</taxon>
        <taxon>Neoteleostei</taxon>
        <taxon>Acanthomorphata</taxon>
        <taxon>Ovalentaria</taxon>
        <taxon>Atherinomorphae</taxon>
        <taxon>Cyprinodontiformes</taxon>
        <taxon>Goodeidae</taxon>
        <taxon>Ameca</taxon>
    </lineage>
</organism>
<accession>A0ABV0XVB0</accession>
<keyword evidence="2" id="KW-1185">Reference proteome</keyword>
<comment type="caution">
    <text evidence="1">The sequence shown here is derived from an EMBL/GenBank/DDBJ whole genome shotgun (WGS) entry which is preliminary data.</text>
</comment>
<evidence type="ECO:0000313" key="2">
    <source>
        <dbReference type="Proteomes" id="UP001469553"/>
    </source>
</evidence>
<reference evidence="1 2" key="1">
    <citation type="submission" date="2021-06" db="EMBL/GenBank/DDBJ databases">
        <authorList>
            <person name="Palmer J.M."/>
        </authorList>
    </citation>
    <scope>NUCLEOTIDE SEQUENCE [LARGE SCALE GENOMIC DNA]</scope>
    <source>
        <strain evidence="1 2">AS_MEX2019</strain>
        <tissue evidence="1">Muscle</tissue>
    </source>
</reference>
<sequence>MAASTTWISSESRTGETLHVNVSLQAKSDNPQISNPLLRSGTCLFHSRPSVELRSKFVRVRREHAQAVPVVKY</sequence>
<proteinExistence type="predicted"/>
<dbReference type="Proteomes" id="UP001469553">
    <property type="component" value="Unassembled WGS sequence"/>
</dbReference>
<evidence type="ECO:0000313" key="1">
    <source>
        <dbReference type="EMBL" id="MEQ2285411.1"/>
    </source>
</evidence>